<dbReference type="EMBL" id="SNZB01000003">
    <property type="protein sequence ID" value="TDR20659.1"/>
    <property type="molecule type" value="Genomic_DNA"/>
</dbReference>
<dbReference type="Proteomes" id="UP000295724">
    <property type="component" value="Unassembled WGS sequence"/>
</dbReference>
<accession>A0A4R6XQH0</accession>
<sequence>MVRLLDLTSVFGSWLSVKMTCVLSGLRRGEWGLK</sequence>
<organism evidence="1 2">
    <name type="scientific">Marinicella litoralis</name>
    <dbReference type="NCBI Taxonomy" id="644220"/>
    <lineage>
        <taxon>Bacteria</taxon>
        <taxon>Pseudomonadati</taxon>
        <taxon>Pseudomonadota</taxon>
        <taxon>Gammaproteobacteria</taxon>
        <taxon>Lysobacterales</taxon>
        <taxon>Marinicellaceae</taxon>
        <taxon>Marinicella</taxon>
    </lineage>
</organism>
<keyword evidence="2" id="KW-1185">Reference proteome</keyword>
<evidence type="ECO:0000313" key="1">
    <source>
        <dbReference type="EMBL" id="TDR20659.1"/>
    </source>
</evidence>
<name>A0A4R6XQH0_9GAMM</name>
<proteinExistence type="predicted"/>
<reference evidence="1 2" key="1">
    <citation type="submission" date="2019-03" db="EMBL/GenBank/DDBJ databases">
        <title>Genomic Encyclopedia of Type Strains, Phase IV (KMG-IV): sequencing the most valuable type-strain genomes for metagenomic binning, comparative biology and taxonomic classification.</title>
        <authorList>
            <person name="Goeker M."/>
        </authorList>
    </citation>
    <scope>NUCLEOTIDE SEQUENCE [LARGE SCALE GENOMIC DNA]</scope>
    <source>
        <strain evidence="1 2">DSM 25488</strain>
    </source>
</reference>
<evidence type="ECO:0000313" key="2">
    <source>
        <dbReference type="Proteomes" id="UP000295724"/>
    </source>
</evidence>
<comment type="caution">
    <text evidence="1">The sequence shown here is derived from an EMBL/GenBank/DDBJ whole genome shotgun (WGS) entry which is preliminary data.</text>
</comment>
<dbReference type="AlphaFoldDB" id="A0A4R6XQH0"/>
<gene>
    <name evidence="1" type="ORF">C8D91_1635</name>
</gene>
<protein>
    <submittedName>
        <fullName evidence="1">Uncharacterized protein</fullName>
    </submittedName>
</protein>